<dbReference type="AlphaFoldDB" id="A0ABD1UUJ8"/>
<evidence type="ECO:0000313" key="3">
    <source>
        <dbReference type="EMBL" id="KAL2528745.1"/>
    </source>
</evidence>
<comment type="caution">
    <text evidence="3">The sequence shown here is derived from an EMBL/GenBank/DDBJ whole genome shotgun (WGS) entry which is preliminary data.</text>
</comment>
<feature type="region of interest" description="Disordered" evidence="1">
    <location>
        <begin position="1"/>
        <end position="52"/>
    </location>
</feature>
<dbReference type="Proteomes" id="UP001604277">
    <property type="component" value="Unassembled WGS sequence"/>
</dbReference>
<accession>A0ABD1UUJ8</accession>
<evidence type="ECO:0000256" key="1">
    <source>
        <dbReference type="SAM" id="MobiDB-lite"/>
    </source>
</evidence>
<proteinExistence type="predicted"/>
<evidence type="ECO:0000313" key="4">
    <source>
        <dbReference type="Proteomes" id="UP001604277"/>
    </source>
</evidence>
<dbReference type="EMBL" id="JBFOLJ010000006">
    <property type="protein sequence ID" value="KAL2528745.1"/>
    <property type="molecule type" value="Genomic_DNA"/>
</dbReference>
<dbReference type="Pfam" id="PF04195">
    <property type="entry name" value="Transposase_28"/>
    <property type="match status" value="1"/>
</dbReference>
<keyword evidence="4" id="KW-1185">Reference proteome</keyword>
<evidence type="ECO:0000259" key="2">
    <source>
        <dbReference type="Pfam" id="PF04195"/>
    </source>
</evidence>
<dbReference type="InterPro" id="IPR007321">
    <property type="entry name" value="Transposase_28"/>
</dbReference>
<gene>
    <name evidence="3" type="ORF">Fot_21346</name>
</gene>
<organism evidence="3 4">
    <name type="scientific">Forsythia ovata</name>
    <dbReference type="NCBI Taxonomy" id="205694"/>
    <lineage>
        <taxon>Eukaryota</taxon>
        <taxon>Viridiplantae</taxon>
        <taxon>Streptophyta</taxon>
        <taxon>Embryophyta</taxon>
        <taxon>Tracheophyta</taxon>
        <taxon>Spermatophyta</taxon>
        <taxon>Magnoliopsida</taxon>
        <taxon>eudicotyledons</taxon>
        <taxon>Gunneridae</taxon>
        <taxon>Pentapetalae</taxon>
        <taxon>asterids</taxon>
        <taxon>lamiids</taxon>
        <taxon>Lamiales</taxon>
        <taxon>Oleaceae</taxon>
        <taxon>Forsythieae</taxon>
        <taxon>Forsythia</taxon>
    </lineage>
</organism>
<feature type="domain" description="Transposase (putative) gypsy type" evidence="2">
    <location>
        <begin position="136"/>
        <end position="203"/>
    </location>
</feature>
<protein>
    <recommendedName>
        <fullName evidence="2">Transposase (putative) gypsy type domain-containing protein</fullName>
    </recommendedName>
</protein>
<reference evidence="4" key="1">
    <citation type="submission" date="2024-07" db="EMBL/GenBank/DDBJ databases">
        <title>Two chromosome-level genome assemblies of Korean endemic species Abeliophyllum distichum and Forsythia ovata (Oleaceae).</title>
        <authorList>
            <person name="Jang H."/>
        </authorList>
    </citation>
    <scope>NUCLEOTIDE SEQUENCE [LARGE SCALE GENOMIC DNA]</scope>
</reference>
<sequence length="336" mass="37884">MTARLTAEDVADLQKQIEESMRQQKGKGVDGPSESEESGGNRESVSPRTHAVNLGLTPDEIDLVEGWVEYDRELSRGHEDPKVGLEDWACSEYPSELSIPDFTRLRDQYRILDSVRLIDPNKTDRPCFPAEGYVAIMNDALACGMRLPYHRFFRAILRSYNLYPYQLSPNFLTHAVGTWLMWQEVSLDYPMPLYVFHTLFKLNKCARRDEEPREGVKDWYYLNSRGTHSPLLPTILHLSDIGGANGYGPLGTGKAFIPIQSLRLLFLRLSLSSIAVDTLGSSSLPKIGLAGLAAKKIPPVAKKKSSDNYKKRILARLSLKDREKDKDAPPAFSDQR</sequence>
<name>A0ABD1UUJ8_9LAMI</name>